<dbReference type="STRING" id="1111728.GCA_000427805_03566"/>
<dbReference type="EMBL" id="CAADJA010000002">
    <property type="protein sequence ID" value="VFS47660.1"/>
    <property type="molecule type" value="Genomic_DNA"/>
</dbReference>
<dbReference type="InterPro" id="IPR050266">
    <property type="entry name" value="AB_hydrolase_sf"/>
</dbReference>
<keyword evidence="2" id="KW-0378">Hydrolase</keyword>
<dbReference type="GO" id="GO:0016740">
    <property type="term" value="F:transferase activity"/>
    <property type="evidence" value="ECO:0007669"/>
    <property type="project" value="UniProtKB-KW"/>
</dbReference>
<dbReference type="SUPFAM" id="SSF53474">
    <property type="entry name" value="alpha/beta-Hydrolases"/>
    <property type="match status" value="1"/>
</dbReference>
<protein>
    <submittedName>
        <fullName evidence="3">Acetoin dehydrogenase E2 subunit dihydrolipoyllysine-residue acetyltransferase</fullName>
    </submittedName>
    <submittedName>
        <fullName evidence="2">Alpha/beta hydrolase</fullName>
    </submittedName>
</protein>
<accession>A0A2C6DL25</accession>
<keyword evidence="3" id="KW-0808">Transferase</keyword>
<gene>
    <name evidence="2" type="ORF">CRN84_08700</name>
    <name evidence="3" type="ORF">NCTC12282_02598</name>
</gene>
<reference evidence="2" key="2">
    <citation type="submission" date="2017-09" db="EMBL/GenBank/DDBJ databases">
        <title>FDA dAtabase for Regulatory Grade micrObial Sequences (FDA-ARGOS): Supporting development and validation of Infectious Disease Dx tests.</title>
        <authorList>
            <person name="Minogue T."/>
            <person name="Wolcott M."/>
            <person name="Wasieloski L."/>
            <person name="Aguilar W."/>
            <person name="Moore D."/>
            <person name="Tallon L.J."/>
            <person name="Sadzewicz L."/>
            <person name="Ott S."/>
            <person name="Zhao X."/>
            <person name="Nagaraj S."/>
            <person name="Vavikolanu K."/>
            <person name="Aluvathingal J."/>
            <person name="Nadendla S."/>
            <person name="Sichtig H."/>
        </authorList>
    </citation>
    <scope>NUCLEOTIDE SEQUENCE</scope>
    <source>
        <strain evidence="2">FDAARGOS_387</strain>
    </source>
</reference>
<evidence type="ECO:0000313" key="5">
    <source>
        <dbReference type="Proteomes" id="UP000373449"/>
    </source>
</evidence>
<feature type="domain" description="AB hydrolase-1" evidence="1">
    <location>
        <begin position="48"/>
        <end position="216"/>
    </location>
</feature>
<dbReference type="Proteomes" id="UP000373449">
    <property type="component" value="Unassembled WGS sequence"/>
</dbReference>
<dbReference type="InterPro" id="IPR029058">
    <property type="entry name" value="AB_hydrolase_fold"/>
</dbReference>
<dbReference type="GO" id="GO:0016787">
    <property type="term" value="F:hydrolase activity"/>
    <property type="evidence" value="ECO:0007669"/>
    <property type="project" value="UniProtKB-KW"/>
</dbReference>
<dbReference type="Gene3D" id="3.40.50.1820">
    <property type="entry name" value="alpha/beta hydrolase"/>
    <property type="match status" value="1"/>
</dbReference>
<evidence type="ECO:0000313" key="3">
    <source>
        <dbReference type="EMBL" id="VFS47660.1"/>
    </source>
</evidence>
<keyword evidence="4" id="KW-1185">Reference proteome</keyword>
<dbReference type="PANTHER" id="PTHR43798">
    <property type="entry name" value="MONOACYLGLYCEROL LIPASE"/>
    <property type="match status" value="1"/>
</dbReference>
<dbReference type="PRINTS" id="PR00111">
    <property type="entry name" value="ABHYDROLASE"/>
</dbReference>
<dbReference type="Proteomes" id="UP000224974">
    <property type="component" value="Unassembled WGS sequence"/>
</dbReference>
<reference evidence="3 5" key="3">
    <citation type="submission" date="2019-03" db="EMBL/GenBank/DDBJ databases">
        <authorList>
            <consortium name="Pathogen Informatics"/>
        </authorList>
    </citation>
    <scope>NUCLEOTIDE SEQUENCE [LARGE SCALE GENOMIC DNA]</scope>
    <source>
        <strain evidence="3 5">NCTC12282</strain>
    </source>
</reference>
<evidence type="ECO:0000313" key="4">
    <source>
        <dbReference type="Proteomes" id="UP000224974"/>
    </source>
</evidence>
<dbReference type="InterPro" id="IPR000073">
    <property type="entry name" value="AB_hydrolase_1"/>
</dbReference>
<evidence type="ECO:0000313" key="2">
    <source>
        <dbReference type="EMBL" id="PHI29403.1"/>
    </source>
</evidence>
<dbReference type="OrthoDB" id="2086224at2"/>
<dbReference type="AlphaFoldDB" id="A0A2C6DL25"/>
<evidence type="ECO:0000259" key="1">
    <source>
        <dbReference type="Pfam" id="PF00561"/>
    </source>
</evidence>
<proteinExistence type="predicted"/>
<dbReference type="EMBL" id="PDDX01000001">
    <property type="protein sequence ID" value="PHI29403.1"/>
    <property type="molecule type" value="Genomic_DNA"/>
</dbReference>
<dbReference type="Pfam" id="PF00561">
    <property type="entry name" value="Abhydrolase_1"/>
    <property type="match status" value="1"/>
</dbReference>
<sequence length="231" mass="25519">MIYVPRSILLIPGYMLDEKLWDEFEIYLPKEWSVLHGPLEGGKTIREIARHLAAISPHKMTVIGFSLGGYIARQLAADFPDQVDSLVIIASSLREDTIHQIEAKRQLIQSLSASNFKGLSSTSIARSLHPCNASKSELIAHIKQMGNRLGYEALVTQSALRREGVPAAMIQCPTLIIAGSDDSLRPFEEVKELAEAIPGALLKSITDSGHMLPLEQPQKLATVIIDWLMKK</sequence>
<reference evidence="4" key="1">
    <citation type="submission" date="2017-09" db="EMBL/GenBank/DDBJ databases">
        <title>FDA dAtabase for Regulatory Grade micrObial Sequences (FDA-ARGOS): Supporting development and validation of Infectious Disease Dx tests.</title>
        <authorList>
            <person name="Minogue T."/>
            <person name="Wolcott M."/>
            <person name="Wasieloski L."/>
            <person name="Aguilar W."/>
            <person name="Moore D."/>
            <person name="Tallon L."/>
            <person name="Sadzewicz L."/>
            <person name="Ott S."/>
            <person name="Zhao X."/>
            <person name="Nagaraj S."/>
            <person name="Vavikolanu K."/>
            <person name="Aluvathingal J."/>
            <person name="Nadendla S."/>
            <person name="Sichtig H."/>
        </authorList>
    </citation>
    <scope>NUCLEOTIDE SEQUENCE [LARGE SCALE GENOMIC DNA]</scope>
    <source>
        <strain evidence="4">FDAARGOS_387</strain>
    </source>
</reference>
<name>A0A2C6DL25_9GAMM</name>
<organism evidence="2 4">
    <name type="scientific">Budvicia aquatica</name>
    <dbReference type="NCBI Taxonomy" id="82979"/>
    <lineage>
        <taxon>Bacteria</taxon>
        <taxon>Pseudomonadati</taxon>
        <taxon>Pseudomonadota</taxon>
        <taxon>Gammaproteobacteria</taxon>
        <taxon>Enterobacterales</taxon>
        <taxon>Budviciaceae</taxon>
        <taxon>Budvicia</taxon>
    </lineage>
</organism>
<dbReference type="RefSeq" id="WP_029095638.1">
    <property type="nucleotide sequence ID" value="NZ_PDDX01000001.1"/>
</dbReference>